<dbReference type="PRINTS" id="PR00080">
    <property type="entry name" value="SDRFAMILY"/>
</dbReference>
<dbReference type="OrthoDB" id="2102561at2759"/>
<comment type="caution">
    <text evidence="4">The sequence shown here is derived from an EMBL/GenBank/DDBJ whole genome shotgun (WGS) entry which is preliminary data.</text>
</comment>
<accession>A0A084G0A5</accession>
<comment type="similarity">
    <text evidence="1 3">Belongs to the short-chain dehydrogenases/reductases (SDR) family.</text>
</comment>
<dbReference type="SUPFAM" id="SSF51735">
    <property type="entry name" value="NAD(P)-binding Rossmann-fold domains"/>
    <property type="match status" value="1"/>
</dbReference>
<reference evidence="4 5" key="1">
    <citation type="journal article" date="2014" name="Genome Announc.">
        <title>Draft genome sequence of the pathogenic fungus Scedosporium apiospermum.</title>
        <authorList>
            <person name="Vandeputte P."/>
            <person name="Ghamrawi S."/>
            <person name="Rechenmann M."/>
            <person name="Iltis A."/>
            <person name="Giraud S."/>
            <person name="Fleury M."/>
            <person name="Thornton C."/>
            <person name="Delhaes L."/>
            <person name="Meyer W."/>
            <person name="Papon N."/>
            <person name="Bouchara J.P."/>
        </authorList>
    </citation>
    <scope>NUCLEOTIDE SEQUENCE [LARGE SCALE GENOMIC DNA]</scope>
    <source>
        <strain evidence="4 5">IHEM 14462</strain>
    </source>
</reference>
<keyword evidence="2" id="KW-0560">Oxidoreductase</keyword>
<sequence length="290" mass="31273">MAALGKSVLITGCSAGGLGAGLAEVFREKGYHVFATLRSPSKLPSTLSKAANVTTLTLDVLSSDSIADAVNSVAEKTGGRLDILVNNSGKNFIMPALDTSIEEARKIFDVNFWAPMAMLQAFAPLLIQARGCVVNQSSAAGYVPMPFGSVYNGSKAALTMASEIWGRELQPLGIRTITLITNPVKSRGFDNIDKPKIPETSHYYVIRDYLDRLTDGRLQNGAPDARTYAIQVVGEIEKGTSGEVWVGKDAAMGRWARSWLPQFVFDMILEGVFKVNRELAKVAELNNAGK</sequence>
<dbReference type="HOGENOM" id="CLU_010194_2_9_1"/>
<dbReference type="AlphaFoldDB" id="A0A084G0A5"/>
<dbReference type="GO" id="GO:0004806">
    <property type="term" value="F:triacylglycerol lipase activity"/>
    <property type="evidence" value="ECO:0007669"/>
    <property type="project" value="TreeGrafter"/>
</dbReference>
<dbReference type="PRINTS" id="PR00081">
    <property type="entry name" value="GDHRDH"/>
</dbReference>
<dbReference type="GO" id="GO:0019433">
    <property type="term" value="P:triglyceride catabolic process"/>
    <property type="evidence" value="ECO:0007669"/>
    <property type="project" value="TreeGrafter"/>
</dbReference>
<dbReference type="InterPro" id="IPR002347">
    <property type="entry name" value="SDR_fam"/>
</dbReference>
<dbReference type="Proteomes" id="UP000028545">
    <property type="component" value="Unassembled WGS sequence"/>
</dbReference>
<dbReference type="InterPro" id="IPR036291">
    <property type="entry name" value="NAD(P)-bd_dom_sf"/>
</dbReference>
<name>A0A084G0A5_PSEDA</name>
<evidence type="ECO:0000256" key="2">
    <source>
        <dbReference type="ARBA" id="ARBA00023002"/>
    </source>
</evidence>
<dbReference type="PANTHER" id="PTHR44169">
    <property type="entry name" value="NADPH-DEPENDENT 1-ACYLDIHYDROXYACETONE PHOSPHATE REDUCTASE"/>
    <property type="match status" value="1"/>
</dbReference>
<dbReference type="GeneID" id="27727158"/>
<dbReference type="GO" id="GO:0005811">
    <property type="term" value="C:lipid droplet"/>
    <property type="evidence" value="ECO:0007669"/>
    <property type="project" value="TreeGrafter"/>
</dbReference>
<evidence type="ECO:0000313" key="5">
    <source>
        <dbReference type="Proteomes" id="UP000028545"/>
    </source>
</evidence>
<gene>
    <name evidence="4" type="ORF">SAPIO_CDS8086</name>
</gene>
<dbReference type="GO" id="GO:0006654">
    <property type="term" value="P:phosphatidic acid biosynthetic process"/>
    <property type="evidence" value="ECO:0007669"/>
    <property type="project" value="TreeGrafter"/>
</dbReference>
<dbReference type="Pfam" id="PF00106">
    <property type="entry name" value="adh_short"/>
    <property type="match status" value="1"/>
</dbReference>
<organism evidence="4 5">
    <name type="scientific">Pseudallescheria apiosperma</name>
    <name type="common">Scedosporium apiospermum</name>
    <dbReference type="NCBI Taxonomy" id="563466"/>
    <lineage>
        <taxon>Eukaryota</taxon>
        <taxon>Fungi</taxon>
        <taxon>Dikarya</taxon>
        <taxon>Ascomycota</taxon>
        <taxon>Pezizomycotina</taxon>
        <taxon>Sordariomycetes</taxon>
        <taxon>Hypocreomycetidae</taxon>
        <taxon>Microascales</taxon>
        <taxon>Microascaceae</taxon>
        <taxon>Scedosporium</taxon>
    </lineage>
</organism>
<dbReference type="KEGG" id="sapo:SAPIO_CDS8086"/>
<evidence type="ECO:0000256" key="1">
    <source>
        <dbReference type="ARBA" id="ARBA00006484"/>
    </source>
</evidence>
<dbReference type="GO" id="GO:0005783">
    <property type="term" value="C:endoplasmic reticulum"/>
    <property type="evidence" value="ECO:0007669"/>
    <property type="project" value="TreeGrafter"/>
</dbReference>
<protein>
    <submittedName>
        <fullName evidence="4">Putative short-chain dehydrogenase protein</fullName>
    </submittedName>
</protein>
<proteinExistence type="inferred from homology"/>
<dbReference type="EMBL" id="JOWA01000120">
    <property type="protein sequence ID" value="KEZ40767.1"/>
    <property type="molecule type" value="Genomic_DNA"/>
</dbReference>
<dbReference type="OMA" id="TMASEIW"/>
<evidence type="ECO:0000256" key="3">
    <source>
        <dbReference type="RuleBase" id="RU000363"/>
    </source>
</evidence>
<dbReference type="PANTHER" id="PTHR44169:SF6">
    <property type="entry name" value="NADPH-DEPENDENT 1-ACYLDIHYDROXYACETONE PHOSPHATE REDUCTASE"/>
    <property type="match status" value="1"/>
</dbReference>
<keyword evidence="5" id="KW-1185">Reference proteome</keyword>
<dbReference type="GO" id="GO:0000140">
    <property type="term" value="F:acylglycerone-phosphate reductase (NADP+) activity"/>
    <property type="evidence" value="ECO:0007669"/>
    <property type="project" value="TreeGrafter"/>
</dbReference>
<evidence type="ECO:0000313" key="4">
    <source>
        <dbReference type="EMBL" id="KEZ40767.1"/>
    </source>
</evidence>
<dbReference type="RefSeq" id="XP_016640566.1">
    <property type="nucleotide sequence ID" value="XM_016789797.1"/>
</dbReference>
<dbReference type="Gene3D" id="3.40.50.720">
    <property type="entry name" value="NAD(P)-binding Rossmann-like Domain"/>
    <property type="match status" value="1"/>
</dbReference>
<dbReference type="VEuPathDB" id="FungiDB:SAPIO_CDS8086"/>